<evidence type="ECO:0000313" key="1">
    <source>
        <dbReference type="EMBL" id="SMP65981.1"/>
    </source>
</evidence>
<reference evidence="1 2" key="1">
    <citation type="submission" date="2017-05" db="EMBL/GenBank/DDBJ databases">
        <authorList>
            <person name="Varghese N."/>
            <person name="Submissions S."/>
        </authorList>
    </citation>
    <scope>NUCLEOTIDE SEQUENCE [LARGE SCALE GENOMIC DNA]</scope>
    <source>
        <strain evidence="1 2">DSM 25457</strain>
    </source>
</reference>
<comment type="caution">
    <text evidence="1">The sequence shown here is derived from an EMBL/GenBank/DDBJ whole genome shotgun (WGS) entry which is preliminary data.</text>
</comment>
<sequence>MDWLLNVKSSIPARKKSNSKKLLDRERISRRILSGSLLDDHCSQSITTGPLSSPPVSALTMVGEDLYWGYSCLLGYPNSDASSHYCTGIAFDAKFITRDRQSGRCQVSH</sequence>
<organism evidence="1 2">
    <name type="scientific">Neorhodopirellula lusitana</name>
    <dbReference type="NCBI Taxonomy" id="445327"/>
    <lineage>
        <taxon>Bacteria</taxon>
        <taxon>Pseudomonadati</taxon>
        <taxon>Planctomycetota</taxon>
        <taxon>Planctomycetia</taxon>
        <taxon>Pirellulales</taxon>
        <taxon>Pirellulaceae</taxon>
        <taxon>Neorhodopirellula</taxon>
    </lineage>
</organism>
<accession>A0ABY1QAX4</accession>
<evidence type="ECO:0000313" key="2">
    <source>
        <dbReference type="Proteomes" id="UP001158067"/>
    </source>
</evidence>
<keyword evidence="2" id="KW-1185">Reference proteome</keyword>
<dbReference type="EMBL" id="FXUG01000009">
    <property type="protein sequence ID" value="SMP65981.1"/>
    <property type="molecule type" value="Genomic_DNA"/>
</dbReference>
<name>A0ABY1QAX4_9BACT</name>
<dbReference type="Proteomes" id="UP001158067">
    <property type="component" value="Unassembled WGS sequence"/>
</dbReference>
<proteinExistence type="predicted"/>
<protein>
    <submittedName>
        <fullName evidence="1">Uncharacterized protein</fullName>
    </submittedName>
</protein>
<gene>
    <name evidence="1" type="ORF">SAMN06265222_109160</name>
</gene>